<gene>
    <name evidence="2" type="ORF">NLS_LOCUS9782</name>
</gene>
<dbReference type="Proteomes" id="UP000277928">
    <property type="component" value="Unassembled WGS sequence"/>
</dbReference>
<dbReference type="PROSITE" id="PS50186">
    <property type="entry name" value="DEP"/>
    <property type="match status" value="1"/>
</dbReference>
<dbReference type="InterPro" id="IPR036390">
    <property type="entry name" value="WH_DNA-bd_sf"/>
</dbReference>
<dbReference type="InterPro" id="IPR036388">
    <property type="entry name" value="WH-like_DNA-bd_sf"/>
</dbReference>
<dbReference type="Gene3D" id="1.10.10.10">
    <property type="entry name" value="Winged helix-like DNA-binding domain superfamily/Winged helix DNA-binding domain"/>
    <property type="match status" value="1"/>
</dbReference>
<dbReference type="STRING" id="42156.A0A3P7KFW7"/>
<dbReference type="OrthoDB" id="21144at2759"/>
<name>A0A3P7KFW7_LITSI</name>
<feature type="domain" description="DEP" evidence="1">
    <location>
        <begin position="63"/>
        <end position="144"/>
    </location>
</feature>
<dbReference type="InterPro" id="IPR000591">
    <property type="entry name" value="DEP_dom"/>
</dbReference>
<keyword evidence="3" id="KW-1185">Reference proteome</keyword>
<evidence type="ECO:0000313" key="2">
    <source>
        <dbReference type="EMBL" id="VDM92410.1"/>
    </source>
</evidence>
<organism evidence="2 3">
    <name type="scientific">Litomosoides sigmodontis</name>
    <name type="common">Filarial nematode worm</name>
    <dbReference type="NCBI Taxonomy" id="42156"/>
    <lineage>
        <taxon>Eukaryota</taxon>
        <taxon>Metazoa</taxon>
        <taxon>Ecdysozoa</taxon>
        <taxon>Nematoda</taxon>
        <taxon>Chromadorea</taxon>
        <taxon>Rhabditida</taxon>
        <taxon>Spirurina</taxon>
        <taxon>Spiruromorpha</taxon>
        <taxon>Filarioidea</taxon>
        <taxon>Onchocercidae</taxon>
        <taxon>Litomosoides</taxon>
    </lineage>
</organism>
<reference evidence="2 3" key="1">
    <citation type="submission" date="2018-08" db="EMBL/GenBank/DDBJ databases">
        <authorList>
            <person name="Laetsch R D."/>
            <person name="Stevens L."/>
            <person name="Kumar S."/>
            <person name="Blaxter L. M."/>
        </authorList>
    </citation>
    <scope>NUCLEOTIDE SEQUENCE [LARGE SCALE GENOMIC DNA]</scope>
</reference>
<accession>A0A3P7KFW7</accession>
<dbReference type="SUPFAM" id="SSF46785">
    <property type="entry name" value="Winged helix' DNA-binding domain"/>
    <property type="match status" value="1"/>
</dbReference>
<dbReference type="GO" id="GO:0035556">
    <property type="term" value="P:intracellular signal transduction"/>
    <property type="evidence" value="ECO:0007669"/>
    <property type="project" value="InterPro"/>
</dbReference>
<dbReference type="EMBL" id="UYRX01001932">
    <property type="protein sequence ID" value="VDM92410.1"/>
    <property type="molecule type" value="Genomic_DNA"/>
</dbReference>
<evidence type="ECO:0000313" key="3">
    <source>
        <dbReference type="Proteomes" id="UP000277928"/>
    </source>
</evidence>
<proteinExistence type="predicted"/>
<sequence>MAYNFREMDERANEIAIEVENAAGAAANVSSQAQCNWNLPSSYFGLNNSTSLKVRIHEAGFILKRAMEMRDPYLICDRRGYLQSFSSCMIGTEMVDWLSALAIDTLHSIRNISLTRFQVVGMWQALLENGVIAHGNTPLFFTPY</sequence>
<dbReference type="AlphaFoldDB" id="A0A3P7KFW7"/>
<evidence type="ECO:0000259" key="1">
    <source>
        <dbReference type="PROSITE" id="PS50186"/>
    </source>
</evidence>
<protein>
    <recommendedName>
        <fullName evidence="1">DEP domain-containing protein</fullName>
    </recommendedName>
</protein>